<dbReference type="EMBL" id="BMWX01000001">
    <property type="protein sequence ID" value="GGZ17302.1"/>
    <property type="molecule type" value="Genomic_DNA"/>
</dbReference>
<evidence type="ECO:0000313" key="8">
    <source>
        <dbReference type="EMBL" id="GGZ17302.1"/>
    </source>
</evidence>
<dbReference type="PIRSF" id="PIRSF000097">
    <property type="entry name" value="AKR"/>
    <property type="match status" value="1"/>
</dbReference>
<organism evidence="8 9">
    <name type="scientific">Echinicola pacifica</name>
    <dbReference type="NCBI Taxonomy" id="346377"/>
    <lineage>
        <taxon>Bacteria</taxon>
        <taxon>Pseudomonadati</taxon>
        <taxon>Bacteroidota</taxon>
        <taxon>Cytophagia</taxon>
        <taxon>Cytophagales</taxon>
        <taxon>Cyclobacteriaceae</taxon>
        <taxon>Echinicola</taxon>
    </lineage>
</organism>
<evidence type="ECO:0000256" key="6">
    <source>
        <dbReference type="PIRSR" id="PIRSR000097-3"/>
    </source>
</evidence>
<feature type="binding site" evidence="5">
    <location>
        <position position="110"/>
    </location>
    <ligand>
        <name>substrate</name>
    </ligand>
</feature>
<dbReference type="PROSITE" id="PS00062">
    <property type="entry name" value="ALDOKETO_REDUCTASE_2"/>
    <property type="match status" value="1"/>
</dbReference>
<reference evidence="8" key="1">
    <citation type="journal article" date="2014" name="Int. J. Syst. Evol. Microbiol.">
        <title>Complete genome sequence of Corynebacterium casei LMG S-19264T (=DSM 44701T), isolated from a smear-ripened cheese.</title>
        <authorList>
            <consortium name="US DOE Joint Genome Institute (JGI-PGF)"/>
            <person name="Walter F."/>
            <person name="Albersmeier A."/>
            <person name="Kalinowski J."/>
            <person name="Ruckert C."/>
        </authorList>
    </citation>
    <scope>NUCLEOTIDE SEQUENCE</scope>
    <source>
        <strain evidence="8">KCTC 12368</strain>
    </source>
</reference>
<feature type="domain" description="NADP-dependent oxidoreductase" evidence="7">
    <location>
        <begin position="16"/>
        <end position="290"/>
    </location>
</feature>
<proteinExistence type="inferred from homology"/>
<evidence type="ECO:0000313" key="9">
    <source>
        <dbReference type="Proteomes" id="UP000619457"/>
    </source>
</evidence>
<comment type="similarity">
    <text evidence="1">Belongs to the aldo/keto reductase family.</text>
</comment>
<evidence type="ECO:0000256" key="1">
    <source>
        <dbReference type="ARBA" id="ARBA00007905"/>
    </source>
</evidence>
<dbReference type="InterPro" id="IPR018170">
    <property type="entry name" value="Aldo/ket_reductase_CS"/>
</dbReference>
<evidence type="ECO:0000259" key="7">
    <source>
        <dbReference type="Pfam" id="PF00248"/>
    </source>
</evidence>
<comment type="caution">
    <text evidence="8">The sequence shown here is derived from an EMBL/GenBank/DDBJ whole genome shotgun (WGS) entry which is preliminary data.</text>
</comment>
<sequence length="319" mass="36268">MKTLSFKNGDTMPIFGLGTWQSKPGEVYDAILEAIRVGYRHFDCAYIYQNEKEIGDAFAKAFAEGTVKREDLWITSKLWNDSHKPQDVLPALDKTLADLQLDYLDLYLIHWPLALKKGVSFPSQKEDFESLEAIPLSSTWTAMEALQASGKVKHIGVSNFNINKLKEILRSAKVKPEMNQVEMHPFLPQQGLVDFCHSENIHLTAYAPLGAAYRTQGENGVDLPILLENEKVKAIATRLNASPAQVVLAWNMQRDIAVIPKTVTPHRVEENFKSTLLTLSQEEMNELNHLDGPHRFTDGKLWTNFDSPYEMADFWEEYN</sequence>
<accession>A0A918PR22</accession>
<name>A0A918PR22_9BACT</name>
<dbReference type="InterPro" id="IPR020471">
    <property type="entry name" value="AKR"/>
</dbReference>
<dbReference type="PRINTS" id="PR00069">
    <property type="entry name" value="ALDKETRDTASE"/>
</dbReference>
<protein>
    <submittedName>
        <fullName evidence="8">Aldehyde reductase</fullName>
    </submittedName>
</protein>
<keyword evidence="2" id="KW-0521">NADP</keyword>
<feature type="active site" description="Proton donor" evidence="4">
    <location>
        <position position="48"/>
    </location>
</feature>
<dbReference type="SUPFAM" id="SSF51430">
    <property type="entry name" value="NAD(P)-linked oxidoreductase"/>
    <property type="match status" value="1"/>
</dbReference>
<gene>
    <name evidence="8" type="ORF">GCM10007049_07200</name>
</gene>
<dbReference type="Gene3D" id="3.20.20.100">
    <property type="entry name" value="NADP-dependent oxidoreductase domain"/>
    <property type="match status" value="1"/>
</dbReference>
<dbReference type="PANTHER" id="PTHR11732">
    <property type="entry name" value="ALDO/KETO REDUCTASE"/>
    <property type="match status" value="1"/>
</dbReference>
<keyword evidence="9" id="KW-1185">Reference proteome</keyword>
<dbReference type="Pfam" id="PF00248">
    <property type="entry name" value="Aldo_ket_red"/>
    <property type="match status" value="1"/>
</dbReference>
<evidence type="ECO:0000256" key="2">
    <source>
        <dbReference type="ARBA" id="ARBA00022857"/>
    </source>
</evidence>
<evidence type="ECO:0000256" key="5">
    <source>
        <dbReference type="PIRSR" id="PIRSR000097-2"/>
    </source>
</evidence>
<dbReference type="InterPro" id="IPR023210">
    <property type="entry name" value="NADP_OxRdtase_dom"/>
</dbReference>
<dbReference type="RefSeq" id="WP_026235816.1">
    <property type="nucleotide sequence ID" value="NZ_BMWX01000001.1"/>
</dbReference>
<dbReference type="PROSITE" id="PS00798">
    <property type="entry name" value="ALDOKETO_REDUCTASE_1"/>
    <property type="match status" value="1"/>
</dbReference>
<keyword evidence="3" id="KW-0560">Oxidoreductase</keyword>
<dbReference type="AlphaFoldDB" id="A0A918PR22"/>
<evidence type="ECO:0000256" key="3">
    <source>
        <dbReference type="ARBA" id="ARBA00023002"/>
    </source>
</evidence>
<feature type="site" description="Lowers pKa of active site Tyr" evidence="6">
    <location>
        <position position="77"/>
    </location>
</feature>
<dbReference type="GO" id="GO:0016491">
    <property type="term" value="F:oxidoreductase activity"/>
    <property type="evidence" value="ECO:0007669"/>
    <property type="project" value="UniProtKB-KW"/>
</dbReference>
<evidence type="ECO:0000256" key="4">
    <source>
        <dbReference type="PIRSR" id="PIRSR000097-1"/>
    </source>
</evidence>
<dbReference type="FunFam" id="3.20.20.100:FF:000006">
    <property type="entry name" value="Aldo-keto reductase family 1 member A1"/>
    <property type="match status" value="1"/>
</dbReference>
<dbReference type="InterPro" id="IPR036812">
    <property type="entry name" value="NAD(P)_OxRdtase_dom_sf"/>
</dbReference>
<reference evidence="8" key="2">
    <citation type="submission" date="2020-09" db="EMBL/GenBank/DDBJ databases">
        <authorList>
            <person name="Sun Q."/>
            <person name="Kim S."/>
        </authorList>
    </citation>
    <scope>NUCLEOTIDE SEQUENCE</scope>
    <source>
        <strain evidence="8">KCTC 12368</strain>
    </source>
</reference>
<dbReference type="Proteomes" id="UP000619457">
    <property type="component" value="Unassembled WGS sequence"/>
</dbReference>